<feature type="transmembrane region" description="Helical" evidence="16">
    <location>
        <begin position="349"/>
        <end position="375"/>
    </location>
</feature>
<evidence type="ECO:0000313" key="17">
    <source>
        <dbReference type="EMBL" id="PHJ34336.1"/>
    </source>
</evidence>
<dbReference type="GO" id="GO:0071555">
    <property type="term" value="P:cell wall organization"/>
    <property type="evidence" value="ECO:0007669"/>
    <property type="project" value="UniProtKB-KW"/>
</dbReference>
<dbReference type="InterPro" id="IPR013437">
    <property type="entry name" value="FtsW"/>
</dbReference>
<comment type="similarity">
    <text evidence="14 16">Belongs to the SEDS family. FtsW subfamily.</text>
</comment>
<evidence type="ECO:0000256" key="4">
    <source>
        <dbReference type="ARBA" id="ARBA00022618"/>
    </source>
</evidence>
<keyword evidence="4 16" id="KW-0132">Cell division</keyword>
<evidence type="ECO:0000256" key="14">
    <source>
        <dbReference type="ARBA" id="ARBA00038053"/>
    </source>
</evidence>
<feature type="transmembrane region" description="Helical" evidence="16">
    <location>
        <begin position="64"/>
        <end position="86"/>
    </location>
</feature>
<comment type="function">
    <text evidence="16">Peptidoglycan polymerase that is essential for cell division.</text>
</comment>
<evidence type="ECO:0000256" key="10">
    <source>
        <dbReference type="ARBA" id="ARBA00022989"/>
    </source>
</evidence>
<dbReference type="Pfam" id="PF01098">
    <property type="entry name" value="FTSW_RODA_SPOVE"/>
    <property type="match status" value="1"/>
</dbReference>
<dbReference type="PANTHER" id="PTHR30474">
    <property type="entry name" value="CELL CYCLE PROTEIN"/>
    <property type="match status" value="1"/>
</dbReference>
<dbReference type="GO" id="GO:0032153">
    <property type="term" value="C:cell division site"/>
    <property type="evidence" value="ECO:0007669"/>
    <property type="project" value="UniProtKB-UniRule"/>
</dbReference>
<keyword evidence="9 16" id="KW-0573">Peptidoglycan synthesis</keyword>
<evidence type="ECO:0000256" key="3">
    <source>
        <dbReference type="ARBA" id="ARBA00022475"/>
    </source>
</evidence>
<evidence type="ECO:0000256" key="7">
    <source>
        <dbReference type="ARBA" id="ARBA00022692"/>
    </source>
</evidence>
<keyword evidence="5 16" id="KW-0328">Glycosyltransferase</keyword>
<dbReference type="Proteomes" id="UP000223296">
    <property type="component" value="Unassembled WGS sequence"/>
</dbReference>
<dbReference type="InterPro" id="IPR018365">
    <property type="entry name" value="Cell_cycle_FtsW-rel_CS"/>
</dbReference>
<keyword evidence="16" id="KW-0997">Cell inner membrane</keyword>
<dbReference type="GO" id="GO:0009252">
    <property type="term" value="P:peptidoglycan biosynthetic process"/>
    <property type="evidence" value="ECO:0007669"/>
    <property type="project" value="UniProtKB-UniRule"/>
</dbReference>
<evidence type="ECO:0000256" key="16">
    <source>
        <dbReference type="HAMAP-Rule" id="MF_00913"/>
    </source>
</evidence>
<keyword evidence="11 16" id="KW-0472">Membrane</keyword>
<feature type="transmembrane region" description="Helical" evidence="16">
    <location>
        <begin position="387"/>
        <end position="409"/>
    </location>
</feature>
<evidence type="ECO:0000256" key="9">
    <source>
        <dbReference type="ARBA" id="ARBA00022984"/>
    </source>
</evidence>
<evidence type="ECO:0000256" key="8">
    <source>
        <dbReference type="ARBA" id="ARBA00022960"/>
    </source>
</evidence>
<keyword evidence="3 16" id="KW-1003">Cell membrane</keyword>
<keyword evidence="10 16" id="KW-1133">Transmembrane helix</keyword>
<dbReference type="GO" id="GO:0015648">
    <property type="term" value="F:lipid-linked peptidoglycan transporter activity"/>
    <property type="evidence" value="ECO:0007669"/>
    <property type="project" value="TreeGrafter"/>
</dbReference>
<dbReference type="GO" id="GO:0008955">
    <property type="term" value="F:peptidoglycan glycosyltransferase activity"/>
    <property type="evidence" value="ECO:0007669"/>
    <property type="project" value="UniProtKB-UniRule"/>
</dbReference>
<dbReference type="EC" id="2.4.99.28" evidence="16"/>
<sequence>MGCIVCSDGIVCRLKFLPFAAGANRLAGGFLKISEVLVKVGDGVHTLLLDRPIVRDGRKFDAPLLWMVVLMTAFGLLMIYSASVYLASKEGGDQFFYLTRQAGFVVAGLIASGFLWFLCRMRTWRRLVPWIFALSGLLLVAVLIAGREINGATRWIPLGPLNFQPTELFKLAVILYLASLFTRREEVLRSMESLGWQSIWRGTANLIMSATNPQARRETLEMYGRFRAIILPIMLVAFGLVLIMVQPDFGSFVVITVITVGMLFLAGLPWKYFFVLVGSVLGGMVLMITAAPYRVQRVVAFLDPWKDPQGAGYQLTHSLMAIGRGEWFGMGLGASLSKRGFLPEAHTDFIFAIIAEEFGFFGMCVLIFCYGWLVVRAFSIGKQSRDLGLTFNAYIASGIGIWIGIQSFFNIGVNIGALPTKGLTLPLMSYGGSSVFFMLISMMLLLRIDYENRRKMRGYRVE</sequence>
<feature type="transmembrane region" description="Helical" evidence="16">
    <location>
        <begin position="127"/>
        <end position="146"/>
    </location>
</feature>
<proteinExistence type="inferred from homology"/>
<gene>
    <name evidence="16" type="primary">ftsW</name>
    <name evidence="17" type="ORF">N776_00825</name>
</gene>
<reference evidence="17 18" key="1">
    <citation type="submission" date="2013-08" db="EMBL/GenBank/DDBJ databases">
        <authorList>
            <person name="Trees D."/>
        </authorList>
    </citation>
    <scope>NUCLEOTIDE SEQUENCE [LARGE SCALE GENOMIC DNA]</scope>
    <source>
        <strain evidence="17 18">3502</strain>
    </source>
</reference>
<feature type="transmembrane region" description="Helical" evidence="16">
    <location>
        <begin position="226"/>
        <end position="243"/>
    </location>
</feature>
<dbReference type="InterPro" id="IPR001182">
    <property type="entry name" value="FtsW/RodA"/>
</dbReference>
<feature type="transmembrane region" description="Helical" evidence="16">
    <location>
        <begin position="249"/>
        <end position="266"/>
    </location>
</feature>
<dbReference type="GO" id="GO:0043093">
    <property type="term" value="P:FtsZ-dependent cytokinesis"/>
    <property type="evidence" value="ECO:0007669"/>
    <property type="project" value="UniProtKB-UniRule"/>
</dbReference>
<dbReference type="AlphaFoldDB" id="A0AA44U6M7"/>
<keyword evidence="13 16" id="KW-0961">Cell wall biogenesis/degradation</keyword>
<evidence type="ECO:0000256" key="2">
    <source>
        <dbReference type="ARBA" id="ARBA00004752"/>
    </source>
</evidence>
<evidence type="ECO:0000256" key="12">
    <source>
        <dbReference type="ARBA" id="ARBA00023306"/>
    </source>
</evidence>
<evidence type="ECO:0000256" key="5">
    <source>
        <dbReference type="ARBA" id="ARBA00022676"/>
    </source>
</evidence>
<evidence type="ECO:0000256" key="13">
    <source>
        <dbReference type="ARBA" id="ARBA00023316"/>
    </source>
</evidence>
<dbReference type="SMR" id="A0AA44U6M7"/>
<evidence type="ECO:0000256" key="11">
    <source>
        <dbReference type="ARBA" id="ARBA00023136"/>
    </source>
</evidence>
<comment type="pathway">
    <text evidence="2 16">Cell wall biogenesis; peptidoglycan biosynthesis.</text>
</comment>
<keyword evidence="6 16" id="KW-0808">Transferase</keyword>
<feature type="transmembrane region" description="Helical" evidence="16">
    <location>
        <begin position="273"/>
        <end position="293"/>
    </location>
</feature>
<keyword evidence="12 16" id="KW-0131">Cell cycle</keyword>
<dbReference type="PROSITE" id="PS00428">
    <property type="entry name" value="FTSW_RODA_SPOVE"/>
    <property type="match status" value="1"/>
</dbReference>
<feature type="transmembrane region" description="Helical" evidence="16">
    <location>
        <begin position="429"/>
        <end position="450"/>
    </location>
</feature>
<comment type="subcellular location">
    <subcellularLocation>
        <location evidence="16">Cell inner membrane</location>
        <topology evidence="16">Multi-pass membrane protein</topology>
    </subcellularLocation>
    <subcellularLocation>
        <location evidence="1">Cell membrane</location>
        <topology evidence="1">Multi-pass membrane protein</topology>
    </subcellularLocation>
    <text evidence="16">Localizes to the division septum.</text>
</comment>
<evidence type="ECO:0000313" key="18">
    <source>
        <dbReference type="Proteomes" id="UP000223296"/>
    </source>
</evidence>
<dbReference type="PANTHER" id="PTHR30474:SF2">
    <property type="entry name" value="PEPTIDOGLYCAN GLYCOSYLTRANSFERASE FTSW-RELATED"/>
    <property type="match status" value="1"/>
</dbReference>
<accession>A0AA44U6M7</accession>
<dbReference type="HAMAP" id="MF_00913">
    <property type="entry name" value="PGT_FtsW_proteobact"/>
    <property type="match status" value="1"/>
</dbReference>
<evidence type="ECO:0000256" key="1">
    <source>
        <dbReference type="ARBA" id="ARBA00004651"/>
    </source>
</evidence>
<name>A0AA44U6M7_NEIGO</name>
<feature type="transmembrane region" description="Helical" evidence="16">
    <location>
        <begin position="98"/>
        <end position="118"/>
    </location>
</feature>
<comment type="caution">
    <text evidence="17">The sequence shown here is derived from an EMBL/GenBank/DDBJ whole genome shotgun (WGS) entry which is preliminary data.</text>
</comment>
<organism evidence="17 18">
    <name type="scientific">Neisseria gonorrhoeae 3502</name>
    <dbReference type="NCBI Taxonomy" id="1193404"/>
    <lineage>
        <taxon>Bacteria</taxon>
        <taxon>Pseudomonadati</taxon>
        <taxon>Pseudomonadota</taxon>
        <taxon>Betaproteobacteria</taxon>
        <taxon>Neisseriales</taxon>
        <taxon>Neisseriaceae</taxon>
        <taxon>Neisseria</taxon>
    </lineage>
</organism>
<protein>
    <recommendedName>
        <fullName evidence="16">Probable peptidoglycan glycosyltransferase FtsW</fullName>
        <shortName evidence="16">PGT</shortName>
        <ecNumber evidence="16">2.4.99.28</ecNumber>
    </recommendedName>
    <alternativeName>
        <fullName evidence="16">Cell division protein FtsW</fullName>
    </alternativeName>
    <alternativeName>
        <fullName evidence="16">Cell wall polymerase</fullName>
    </alternativeName>
    <alternativeName>
        <fullName evidence="16">Peptidoglycan polymerase</fullName>
        <shortName evidence="16">PG polymerase</shortName>
    </alternativeName>
</protein>
<dbReference type="GO" id="GO:0005886">
    <property type="term" value="C:plasma membrane"/>
    <property type="evidence" value="ECO:0007669"/>
    <property type="project" value="UniProtKB-SubCell"/>
</dbReference>
<dbReference type="EMBL" id="AVBE01000002">
    <property type="protein sequence ID" value="PHJ34336.1"/>
    <property type="molecule type" value="Genomic_DNA"/>
</dbReference>
<keyword evidence="7 16" id="KW-0812">Transmembrane</keyword>
<evidence type="ECO:0000256" key="15">
    <source>
        <dbReference type="ARBA" id="ARBA00049902"/>
    </source>
</evidence>
<comment type="catalytic activity">
    <reaction evidence="15 16">
        <text>[GlcNAc-(1-&gt;4)-Mur2Ac(oyl-L-Ala-gamma-D-Glu-L-Lys-D-Ala-D-Ala)](n)-di-trans,octa-cis-undecaprenyl diphosphate + beta-D-GlcNAc-(1-&gt;4)-Mur2Ac(oyl-L-Ala-gamma-D-Glu-L-Lys-D-Ala-D-Ala)-di-trans,octa-cis-undecaprenyl diphosphate = [GlcNAc-(1-&gt;4)-Mur2Ac(oyl-L-Ala-gamma-D-Glu-L-Lys-D-Ala-D-Ala)](n+1)-di-trans,octa-cis-undecaprenyl diphosphate + di-trans,octa-cis-undecaprenyl diphosphate + H(+)</text>
        <dbReference type="Rhea" id="RHEA:23708"/>
        <dbReference type="Rhea" id="RHEA-COMP:9602"/>
        <dbReference type="Rhea" id="RHEA-COMP:9603"/>
        <dbReference type="ChEBI" id="CHEBI:15378"/>
        <dbReference type="ChEBI" id="CHEBI:58405"/>
        <dbReference type="ChEBI" id="CHEBI:60033"/>
        <dbReference type="ChEBI" id="CHEBI:78435"/>
        <dbReference type="EC" id="2.4.99.28"/>
    </reaction>
</comment>
<dbReference type="GO" id="GO:0008360">
    <property type="term" value="P:regulation of cell shape"/>
    <property type="evidence" value="ECO:0007669"/>
    <property type="project" value="UniProtKB-KW"/>
</dbReference>
<evidence type="ECO:0000256" key="6">
    <source>
        <dbReference type="ARBA" id="ARBA00022679"/>
    </source>
</evidence>
<feature type="transmembrane region" description="Helical" evidence="16">
    <location>
        <begin position="166"/>
        <end position="182"/>
    </location>
</feature>
<keyword evidence="8 16" id="KW-0133">Cell shape</keyword>